<keyword evidence="2" id="KW-0449">Lipoprotein</keyword>
<dbReference type="Pfam" id="PF14559">
    <property type="entry name" value="TPR_19"/>
    <property type="match status" value="2"/>
</dbReference>
<feature type="repeat" description="TPR" evidence="1">
    <location>
        <begin position="364"/>
        <end position="397"/>
    </location>
</feature>
<dbReference type="EMBL" id="JAVDXU010000002">
    <property type="protein sequence ID" value="MDR7270447.1"/>
    <property type="molecule type" value="Genomic_DNA"/>
</dbReference>
<keyword evidence="3" id="KW-1185">Reference proteome</keyword>
<dbReference type="Gene3D" id="1.25.40.10">
    <property type="entry name" value="Tetratricopeptide repeat domain"/>
    <property type="match status" value="5"/>
</dbReference>
<dbReference type="InterPro" id="IPR011990">
    <property type="entry name" value="TPR-like_helical_dom_sf"/>
</dbReference>
<dbReference type="Pfam" id="PF13432">
    <property type="entry name" value="TPR_16"/>
    <property type="match status" value="3"/>
</dbReference>
<dbReference type="NCBIfam" id="TIGR02917">
    <property type="entry name" value="PEP_TPR_lipo"/>
    <property type="match status" value="1"/>
</dbReference>
<dbReference type="SUPFAM" id="SSF48452">
    <property type="entry name" value="TPR-like"/>
    <property type="match status" value="4"/>
</dbReference>
<dbReference type="PANTHER" id="PTHR12558">
    <property type="entry name" value="CELL DIVISION CYCLE 16,23,27"/>
    <property type="match status" value="1"/>
</dbReference>
<reference evidence="2 3" key="1">
    <citation type="submission" date="2023-07" db="EMBL/GenBank/DDBJ databases">
        <title>Sorghum-associated microbial communities from plants grown in Nebraska, USA.</title>
        <authorList>
            <person name="Schachtman D."/>
        </authorList>
    </citation>
    <scope>NUCLEOTIDE SEQUENCE [LARGE SCALE GENOMIC DNA]</scope>
    <source>
        <strain evidence="2 3">BE314</strain>
    </source>
</reference>
<evidence type="ECO:0000313" key="3">
    <source>
        <dbReference type="Proteomes" id="UP001180453"/>
    </source>
</evidence>
<keyword evidence="1" id="KW-0802">TPR repeat</keyword>
<dbReference type="InterPro" id="IPR014266">
    <property type="entry name" value="PEP-CTERM_TPR_PrsT"/>
</dbReference>
<feature type="repeat" description="TPR" evidence="1">
    <location>
        <begin position="194"/>
        <end position="227"/>
    </location>
</feature>
<dbReference type="InterPro" id="IPR019734">
    <property type="entry name" value="TPR_rpt"/>
</dbReference>
<sequence length="928" mass="99323">MKTRHFAPLLLVAALAACGQRSEQDLLAAAQKRLEQKDASGAAIELKNLLQQNPENASGRHLLGKALLEAGDLAGAEVELRKAWELGAPRDQLAPLLAQTLLQSGQSRKVIGEFSDQSFSDPVAMSSVQQSLALAFLAQGNLTEAKAAAGRALALQPESVDAVVVSARTKLAAGFPDEALAALDQLILKNPKAVKALMLKAEVLLTRGKMEEAEPLLREVLTLDPNSYDARSLLLRMAFGNQKLDVATKLVEEMPPAVAKKPQGRFMQGQLALAKGDAAKAKELAVPLLKVMPNYLPLLRLAAGAHQQLGEIADAENLLNQAIKLAPDDLALRRQFAGLQLQRRAPAKTLETLRPLIESGKADAESLLLAGKAQLMQGNFEAADQAFGAAAKLRPDDAKTSAALALSAIVRDSAAPGAANRAKADAAIAQLRDIAAKDSGSNYDLMLINALLRRNELPAALTALDKLAPKMKGSPVPDGLRGRIHLVRKDNAAAQAAFEAALKADAGYLPAVLGLVTLDMQANRPEPAIKRLEAFVAAQQHSPQARLALADLLAQTRAPLDKVTEVLAAGVREEPTEPALRMALIDHQLRAGDVAKAAQSAQEAAAALPQNPDLLERLARTQLASGDKAQSAKTYTRLTVLAPTRAQGWLGLAQLRFMEKDDAGAEREVKRALEAEPGSMAAQRLQIQLAARQGRVDEALASLRERQKKYPQEAFALIAEAEIEAGRQHADASVAALRKAVVLREPADAPARLFAMLMVAKKRDEALAFETQWMASHPQDLGFPAAVADVLLGRGDMDAALTRYEALLKRSPDALAVINNVAWLRSKTGKPEARALAERGLKLNPDYAPLRDTYATVLANEKDFSKAISTQRQLISDQPDQPAYKLNLAQILIQSGDKPAAKAELEGLAKLGKKFPQQAQVEALLKTL</sequence>
<proteinExistence type="predicted"/>
<organism evidence="2 3">
    <name type="scientific">Roseateles saccharophilus</name>
    <name type="common">Pseudomonas saccharophila</name>
    <dbReference type="NCBI Taxonomy" id="304"/>
    <lineage>
        <taxon>Bacteria</taxon>
        <taxon>Pseudomonadati</taxon>
        <taxon>Pseudomonadota</taxon>
        <taxon>Betaproteobacteria</taxon>
        <taxon>Burkholderiales</taxon>
        <taxon>Sphaerotilaceae</taxon>
        <taxon>Roseateles</taxon>
    </lineage>
</organism>
<evidence type="ECO:0000256" key="1">
    <source>
        <dbReference type="PROSITE-ProRule" id="PRU00339"/>
    </source>
</evidence>
<name>A0ABU1YNK5_ROSSA</name>
<comment type="caution">
    <text evidence="2">The sequence shown here is derived from an EMBL/GenBank/DDBJ whole genome shotgun (WGS) entry which is preliminary data.</text>
</comment>
<accession>A0ABU1YNK5</accession>
<evidence type="ECO:0000313" key="2">
    <source>
        <dbReference type="EMBL" id="MDR7270447.1"/>
    </source>
</evidence>
<dbReference type="PROSITE" id="PS50005">
    <property type="entry name" value="TPR"/>
    <property type="match status" value="2"/>
</dbReference>
<dbReference type="Proteomes" id="UP001180453">
    <property type="component" value="Unassembled WGS sequence"/>
</dbReference>
<protein>
    <submittedName>
        <fullName evidence="2">PEP-CTERM system TPR-repeat lipoprotein</fullName>
    </submittedName>
</protein>
<dbReference type="PROSITE" id="PS51257">
    <property type="entry name" value="PROKAR_LIPOPROTEIN"/>
    <property type="match status" value="1"/>
</dbReference>
<gene>
    <name evidence="2" type="ORF">J2X20_003105</name>
</gene>
<dbReference type="PANTHER" id="PTHR12558:SF13">
    <property type="entry name" value="CELL DIVISION CYCLE PROTEIN 27 HOMOLOG"/>
    <property type="match status" value="1"/>
</dbReference>
<dbReference type="SMART" id="SM00028">
    <property type="entry name" value="TPR"/>
    <property type="match status" value="8"/>
</dbReference>
<dbReference type="RefSeq" id="WP_310266337.1">
    <property type="nucleotide sequence ID" value="NZ_JAVDXU010000002.1"/>
</dbReference>